<dbReference type="OrthoDB" id="2419531at2759"/>
<feature type="region of interest" description="Disordered" evidence="1">
    <location>
        <begin position="677"/>
        <end position="696"/>
    </location>
</feature>
<evidence type="ECO:0000313" key="4">
    <source>
        <dbReference type="Proteomes" id="UP000014254"/>
    </source>
</evidence>
<reference evidence="4" key="1">
    <citation type="submission" date="2013-05" db="EMBL/GenBank/DDBJ databases">
        <title>The Genome sequence of Mucor circinelloides f. circinelloides 1006PhL.</title>
        <authorList>
            <consortium name="The Broad Institute Genomics Platform"/>
            <person name="Cuomo C."/>
            <person name="Earl A."/>
            <person name="Findley K."/>
            <person name="Lee S.C."/>
            <person name="Walker B."/>
            <person name="Young S."/>
            <person name="Zeng Q."/>
            <person name="Gargeya S."/>
            <person name="Fitzgerald M."/>
            <person name="Haas B."/>
            <person name="Abouelleil A."/>
            <person name="Allen A.W."/>
            <person name="Alvarado L."/>
            <person name="Arachchi H.M."/>
            <person name="Berlin A.M."/>
            <person name="Chapman S.B."/>
            <person name="Gainer-Dewar J."/>
            <person name="Goldberg J."/>
            <person name="Griggs A."/>
            <person name="Gujja S."/>
            <person name="Hansen M."/>
            <person name="Howarth C."/>
            <person name="Imamovic A."/>
            <person name="Ireland A."/>
            <person name="Larimer J."/>
            <person name="McCowan C."/>
            <person name="Murphy C."/>
            <person name="Pearson M."/>
            <person name="Poon T.W."/>
            <person name="Priest M."/>
            <person name="Roberts A."/>
            <person name="Saif S."/>
            <person name="Shea T."/>
            <person name="Sisk P."/>
            <person name="Sykes S."/>
            <person name="Wortman J."/>
            <person name="Nusbaum C."/>
            <person name="Birren B."/>
        </authorList>
    </citation>
    <scope>NUCLEOTIDE SEQUENCE [LARGE SCALE GENOMIC DNA]</scope>
    <source>
        <strain evidence="4">1006PhL</strain>
    </source>
</reference>
<dbReference type="PANTHER" id="PTHR35711">
    <property type="entry name" value="EXPRESSED PROTEIN"/>
    <property type="match status" value="1"/>
</dbReference>
<accession>S2KBE5</accession>
<feature type="region of interest" description="Disordered" evidence="1">
    <location>
        <begin position="718"/>
        <end position="756"/>
    </location>
</feature>
<dbReference type="AlphaFoldDB" id="S2KBE5"/>
<proteinExistence type="predicted"/>
<name>S2KBE5_MUCC1</name>
<evidence type="ECO:0000256" key="1">
    <source>
        <dbReference type="SAM" id="MobiDB-lite"/>
    </source>
</evidence>
<organism evidence="3 4">
    <name type="scientific">Mucor circinelloides f. circinelloides (strain 1006PhL)</name>
    <name type="common">Mucormycosis agent</name>
    <name type="synonym">Calyptromyces circinelloides</name>
    <dbReference type="NCBI Taxonomy" id="1220926"/>
    <lineage>
        <taxon>Eukaryota</taxon>
        <taxon>Fungi</taxon>
        <taxon>Fungi incertae sedis</taxon>
        <taxon>Mucoromycota</taxon>
        <taxon>Mucoromycotina</taxon>
        <taxon>Mucoromycetes</taxon>
        <taxon>Mucorales</taxon>
        <taxon>Mucorineae</taxon>
        <taxon>Mucoraceae</taxon>
        <taxon>Mucor</taxon>
    </lineage>
</organism>
<feature type="region of interest" description="Disordered" evidence="1">
    <location>
        <begin position="46"/>
        <end position="132"/>
    </location>
</feature>
<feature type="compositionally biased region" description="Acidic residues" evidence="1">
    <location>
        <begin position="736"/>
        <end position="749"/>
    </location>
</feature>
<keyword evidence="4" id="KW-1185">Reference proteome</keyword>
<dbReference type="OMA" id="APQANIY"/>
<dbReference type="STRING" id="1220926.S2KBE5"/>
<evidence type="ECO:0000313" key="3">
    <source>
        <dbReference type="EMBL" id="EPB92783.1"/>
    </source>
</evidence>
<feature type="compositionally biased region" description="Basic residues" evidence="1">
    <location>
        <begin position="720"/>
        <end position="733"/>
    </location>
</feature>
<protein>
    <submittedName>
        <fullName evidence="3">Uncharacterized protein</fullName>
    </submittedName>
</protein>
<evidence type="ECO:0000256" key="2">
    <source>
        <dbReference type="SAM" id="SignalP"/>
    </source>
</evidence>
<dbReference type="Proteomes" id="UP000014254">
    <property type="component" value="Unassembled WGS sequence"/>
</dbReference>
<dbReference type="PANTHER" id="PTHR35711:SF1">
    <property type="entry name" value="ECTODERMAL, ISOFORM F"/>
    <property type="match status" value="1"/>
</dbReference>
<feature type="signal peptide" evidence="2">
    <location>
        <begin position="1"/>
        <end position="23"/>
    </location>
</feature>
<gene>
    <name evidence="3" type="ORF">HMPREF1544_00222</name>
</gene>
<keyword evidence="2" id="KW-0732">Signal</keyword>
<feature type="compositionally biased region" description="Acidic residues" evidence="1">
    <location>
        <begin position="66"/>
        <end position="125"/>
    </location>
</feature>
<feature type="chain" id="PRO_5004498094" evidence="2">
    <location>
        <begin position="24"/>
        <end position="756"/>
    </location>
</feature>
<dbReference type="VEuPathDB" id="FungiDB:HMPREF1544_00222"/>
<dbReference type="InParanoid" id="S2KBE5"/>
<dbReference type="EMBL" id="KE123897">
    <property type="protein sequence ID" value="EPB92783.1"/>
    <property type="molecule type" value="Genomic_DNA"/>
</dbReference>
<sequence>MSLKNKLISLLLCSTWLLGWIQAQDQAQQQEQGVVKYNRDSLQRRYADHGYHDSKKKSKKWVQYEKDDDEDYEDEDREDEDREDEDEYYEDEYYEDENEDEDYDDDGYDDEQDEDCGDNEDEDFDWNPQGGKHVKPLPIPYVTFIGAKIPKTTATTTSTQENINESLTDHVIYITTVDIELLEGEIVGGSTVEFSPYGIRGGSGGLMPWQAPPEYPSEPICYADTAAEDQIKYLNHFTGIFGSFILETGNLVSIQGPVAARAMQATNISINTLTDDEEYCRQADDIARYGLIVDTLSYNGHVNGSVAFSSVDVLQLAQTPQDCEVFVGASNEISARVLGLFPDVFIQTSASLASYKATYQFNADNSVSSIWTADAYSKYMIFTFPPCSDQTCEASPTDTDSLSNAILKGGSSWTGPSDPYFYYENKPTLLNIPVYVGQNYTITSESVNAGGGILDACHTIFHFYPVDANANIVTDPTATFNLIRGENVVVNGLILAPQANIYDAPTGGFGGQVVTMHTFYSQGATINHYSSVGTCRQDRFACWPPTNDMIVDFPYMILNALYHEDDVELSIETLDEETLTVVLRTQSVIDYTTVETTSHSTVTWTQTATLNATTTEAVLSTDIAQVIYLVNVTEYAIEHTTATATFNYTRTVAHPDAEPATSTLVLVATALVESVVTKTSTTTGEYVPPPSHTLSSEEYTQITTSPFEHNEEDCTFTEHHHYKHPKNHKKHRYNKEDEDDDDEDDDEDYKDYNHHH</sequence>